<proteinExistence type="predicted"/>
<dbReference type="InterPro" id="IPR007922">
    <property type="entry name" value="DciA-like"/>
</dbReference>
<comment type="caution">
    <text evidence="1">The sequence shown here is derived from an EMBL/GenBank/DDBJ whole genome shotgun (WGS) entry which is preliminary data.</text>
</comment>
<dbReference type="Pfam" id="PF05258">
    <property type="entry name" value="DciA"/>
    <property type="match status" value="1"/>
</dbReference>
<organism evidence="1 2">
    <name type="scientific">candidate division CPR2 bacterium GW2011_GWC1_41_48</name>
    <dbReference type="NCBI Taxonomy" id="1618344"/>
    <lineage>
        <taxon>Bacteria</taxon>
        <taxon>Bacteria division CPR2</taxon>
    </lineage>
</organism>
<dbReference type="EMBL" id="LCBL01000002">
    <property type="protein sequence ID" value="KKS09421.1"/>
    <property type="molecule type" value="Genomic_DNA"/>
</dbReference>
<accession>A0A0G0YIN7</accession>
<evidence type="ECO:0008006" key="3">
    <source>
        <dbReference type="Google" id="ProtNLM"/>
    </source>
</evidence>
<dbReference type="Proteomes" id="UP000033869">
    <property type="component" value="Unassembled WGS sequence"/>
</dbReference>
<evidence type="ECO:0000313" key="1">
    <source>
        <dbReference type="EMBL" id="KKS09421.1"/>
    </source>
</evidence>
<protein>
    <recommendedName>
        <fullName evidence="3">DUF721 domain-containing protein</fullName>
    </recommendedName>
</protein>
<sequence length="90" mass="10182">MDNLEKTFQKRLKKLGIAKQVEAAMVCEEAQKFINDLFGKDVSQEAAVISFDRGVLKIKTSGSLWAQEIFLQAEKIKDKLPSIKNVRTIL</sequence>
<evidence type="ECO:0000313" key="2">
    <source>
        <dbReference type="Proteomes" id="UP000033869"/>
    </source>
</evidence>
<gene>
    <name evidence="1" type="ORF">UU65_C0002G0199</name>
</gene>
<reference evidence="1 2" key="1">
    <citation type="journal article" date="2015" name="Nature">
        <title>rRNA introns, odd ribosomes, and small enigmatic genomes across a large radiation of phyla.</title>
        <authorList>
            <person name="Brown C.T."/>
            <person name="Hug L.A."/>
            <person name="Thomas B.C."/>
            <person name="Sharon I."/>
            <person name="Castelle C.J."/>
            <person name="Singh A."/>
            <person name="Wilkins M.J."/>
            <person name="Williams K.H."/>
            <person name="Banfield J.F."/>
        </authorList>
    </citation>
    <scope>NUCLEOTIDE SEQUENCE [LARGE SCALE GENOMIC DNA]</scope>
</reference>
<name>A0A0G0YIN7_UNCC2</name>
<dbReference type="AlphaFoldDB" id="A0A0G0YIN7"/>